<keyword evidence="3" id="KW-0460">Magnesium</keyword>
<proteinExistence type="predicted"/>
<reference evidence="5 6" key="1">
    <citation type="journal article" date="2021" name="Arch. Microbiol.">
        <title>Myceligenerans indicum sp. nov., an actinobacterium isolated from mangrove sediment of Sundarbans, India.</title>
        <authorList>
            <person name="Asha K."/>
            <person name="Bhadury P."/>
        </authorList>
    </citation>
    <scope>NUCLEOTIDE SEQUENCE [LARGE SCALE GENOMIC DNA]</scope>
    <source>
        <strain evidence="5 6">I2</strain>
    </source>
</reference>
<evidence type="ECO:0000313" key="6">
    <source>
        <dbReference type="Proteomes" id="UP000675409"/>
    </source>
</evidence>
<feature type="domain" description="Nudix hydrolase" evidence="4">
    <location>
        <begin position="2"/>
        <end position="140"/>
    </location>
</feature>
<keyword evidence="2" id="KW-0378">Hydrolase</keyword>
<dbReference type="InterPro" id="IPR015797">
    <property type="entry name" value="NUDIX_hydrolase-like_dom_sf"/>
</dbReference>
<dbReference type="SUPFAM" id="SSF55811">
    <property type="entry name" value="Nudix"/>
    <property type="match status" value="1"/>
</dbReference>
<dbReference type="PROSITE" id="PS51462">
    <property type="entry name" value="NUDIX"/>
    <property type="match status" value="1"/>
</dbReference>
<organism evidence="5 6">
    <name type="scientific">Myceligenerans indicum</name>
    <dbReference type="NCBI Taxonomy" id="2593663"/>
    <lineage>
        <taxon>Bacteria</taxon>
        <taxon>Bacillati</taxon>
        <taxon>Actinomycetota</taxon>
        <taxon>Actinomycetes</taxon>
        <taxon>Micrococcales</taxon>
        <taxon>Promicromonosporaceae</taxon>
        <taxon>Myceligenerans</taxon>
    </lineage>
</organism>
<evidence type="ECO:0000313" key="5">
    <source>
        <dbReference type="EMBL" id="MBL0884958.1"/>
    </source>
</evidence>
<dbReference type="Pfam" id="PF00293">
    <property type="entry name" value="NUDIX"/>
    <property type="match status" value="1"/>
</dbReference>
<keyword evidence="6" id="KW-1185">Reference proteome</keyword>
<gene>
    <name evidence="5" type="ORF">HGK34_01450</name>
</gene>
<evidence type="ECO:0000256" key="1">
    <source>
        <dbReference type="ARBA" id="ARBA00001946"/>
    </source>
</evidence>
<comment type="cofactor">
    <cofactor evidence="1">
        <name>Mg(2+)</name>
        <dbReference type="ChEBI" id="CHEBI:18420"/>
    </cofactor>
</comment>
<name>A0ABS1LGK8_9MICO</name>
<evidence type="ECO:0000259" key="4">
    <source>
        <dbReference type="PROSITE" id="PS51462"/>
    </source>
</evidence>
<comment type="caution">
    <text evidence="5">The sequence shown here is derived from an EMBL/GenBank/DDBJ whole genome shotgun (WGS) entry which is preliminary data.</text>
</comment>
<evidence type="ECO:0000256" key="2">
    <source>
        <dbReference type="ARBA" id="ARBA00022801"/>
    </source>
</evidence>
<dbReference type="PANTHER" id="PTHR43046:SF12">
    <property type="entry name" value="GDP-MANNOSE MANNOSYL HYDROLASE"/>
    <property type="match status" value="1"/>
</dbReference>
<dbReference type="Gene3D" id="3.90.79.10">
    <property type="entry name" value="Nucleoside Triphosphate Pyrophosphohydrolase"/>
    <property type="match status" value="1"/>
</dbReference>
<dbReference type="EMBL" id="JABBYC010000001">
    <property type="protein sequence ID" value="MBL0884958.1"/>
    <property type="molecule type" value="Genomic_DNA"/>
</dbReference>
<dbReference type="InterPro" id="IPR000086">
    <property type="entry name" value="NUDIX_hydrolase_dom"/>
</dbReference>
<protein>
    <submittedName>
        <fullName evidence="5">NUDIX domain-containing protein</fullName>
    </submittedName>
</protein>
<sequence length="156" mass="17614">MVVRRAARAILLDDEGRLVLIKRTLPDRPDEPYWVTPGGGVEPEDMDTEEACLREVHEELGATASLVRQVYFTARPREEGFATHHYFLARLKTMDVSLRHGPEFDKPDRGSYDVELINLRNDGNSLDRIRLVPSALKMFLQTNRGALLAEAGLDLA</sequence>
<dbReference type="PANTHER" id="PTHR43046">
    <property type="entry name" value="GDP-MANNOSE MANNOSYL HYDROLASE"/>
    <property type="match status" value="1"/>
</dbReference>
<accession>A0ABS1LGK8</accession>
<dbReference type="Proteomes" id="UP000675409">
    <property type="component" value="Unassembled WGS sequence"/>
</dbReference>
<evidence type="ECO:0000256" key="3">
    <source>
        <dbReference type="ARBA" id="ARBA00022842"/>
    </source>
</evidence>